<feature type="domain" description="C2H2-type" evidence="1">
    <location>
        <begin position="13"/>
        <end position="35"/>
    </location>
</feature>
<accession>A0A6C0EQ14</accession>
<name>A0A6C0EQ14_9ZZZZ</name>
<dbReference type="Gene3D" id="3.30.160.60">
    <property type="entry name" value="Classic Zinc Finger"/>
    <property type="match status" value="1"/>
</dbReference>
<dbReference type="InterPro" id="IPR013087">
    <property type="entry name" value="Znf_C2H2_type"/>
</dbReference>
<dbReference type="EMBL" id="MN738917">
    <property type="protein sequence ID" value="QHT31274.1"/>
    <property type="molecule type" value="Genomic_DNA"/>
</dbReference>
<evidence type="ECO:0000313" key="2">
    <source>
        <dbReference type="EMBL" id="QHT31274.1"/>
    </source>
</evidence>
<dbReference type="AlphaFoldDB" id="A0A6C0EQ14"/>
<organism evidence="2">
    <name type="scientific">viral metagenome</name>
    <dbReference type="NCBI Taxonomy" id="1070528"/>
    <lineage>
        <taxon>unclassified sequences</taxon>
        <taxon>metagenomes</taxon>
        <taxon>organismal metagenomes</taxon>
    </lineage>
</organism>
<evidence type="ECO:0000259" key="1">
    <source>
        <dbReference type="PROSITE" id="PS00028"/>
    </source>
</evidence>
<protein>
    <recommendedName>
        <fullName evidence="1">C2H2-type domain-containing protein</fullName>
    </recommendedName>
</protein>
<sequence length="306" mass="35601">MPKMPKNAESFLCDLCDFKCCKNSNFITHINTAKHKNRTKLNNFEQQNAEQSFICNNCNKEYKARSSLWYHQKKCNNLLLINNTNNTNNQTNDKSEVQILTNLVLDVVKQNKELTYQNQDLTNKMFELCKNGINNTLINNSNNKTFNLNVFLNEQCKDAMNIMDFVDSLKLQLSDLENVGKLGFVDGISNIIVKNLKELDVHKRPVHCSDSKREVMYIKDENRWEKDNDENKKLRKAIKHIAHKNTKLLTEFKDKYPDCGKSESKHSEQYSKMIVEAMGGRGDNDLEKEDRIIKNIAKEVIIDKQL</sequence>
<proteinExistence type="predicted"/>
<dbReference type="PROSITE" id="PS00028">
    <property type="entry name" value="ZINC_FINGER_C2H2_1"/>
    <property type="match status" value="1"/>
</dbReference>
<reference evidence="2" key="1">
    <citation type="journal article" date="2020" name="Nature">
        <title>Giant virus diversity and host interactions through global metagenomics.</title>
        <authorList>
            <person name="Schulz F."/>
            <person name="Roux S."/>
            <person name="Paez-Espino D."/>
            <person name="Jungbluth S."/>
            <person name="Walsh D.A."/>
            <person name="Denef V.J."/>
            <person name="McMahon K.D."/>
            <person name="Konstantinidis K.T."/>
            <person name="Eloe-Fadrosh E.A."/>
            <person name="Kyrpides N.C."/>
            <person name="Woyke T."/>
        </authorList>
    </citation>
    <scope>NUCLEOTIDE SEQUENCE</scope>
    <source>
        <strain evidence="2">GVMAG-M-3300009155-2</strain>
    </source>
</reference>